<keyword evidence="1" id="KW-0479">Metal-binding</keyword>
<keyword evidence="8" id="KW-1185">Reference proteome</keyword>
<dbReference type="SUPFAM" id="SSF57903">
    <property type="entry name" value="FYVE/PHD zinc finger"/>
    <property type="match status" value="1"/>
</dbReference>
<reference evidence="7 8" key="1">
    <citation type="journal article" date="2024" name="BMC Genomics">
        <title>De novo assembly and annotation of Popillia japonica's genome with initial clues to its potential as an invasive pest.</title>
        <authorList>
            <person name="Cucini C."/>
            <person name="Boschi S."/>
            <person name="Funari R."/>
            <person name="Cardaioli E."/>
            <person name="Iannotti N."/>
            <person name="Marturano G."/>
            <person name="Paoli F."/>
            <person name="Bruttini M."/>
            <person name="Carapelli A."/>
            <person name="Frati F."/>
            <person name="Nardi F."/>
        </authorList>
    </citation>
    <scope>NUCLEOTIDE SEQUENCE [LARGE SCALE GENOMIC DNA]</scope>
    <source>
        <strain evidence="7">DMR45628</strain>
    </source>
</reference>
<protein>
    <submittedName>
        <fullName evidence="7">FANCL C-terminal domain</fullName>
    </submittedName>
</protein>
<evidence type="ECO:0000313" key="8">
    <source>
        <dbReference type="Proteomes" id="UP001458880"/>
    </source>
</evidence>
<dbReference type="InterPro" id="IPR019787">
    <property type="entry name" value="Znf_PHD-finger"/>
</dbReference>
<organism evidence="7 8">
    <name type="scientific">Popillia japonica</name>
    <name type="common">Japanese beetle</name>
    <dbReference type="NCBI Taxonomy" id="7064"/>
    <lineage>
        <taxon>Eukaryota</taxon>
        <taxon>Metazoa</taxon>
        <taxon>Ecdysozoa</taxon>
        <taxon>Arthropoda</taxon>
        <taxon>Hexapoda</taxon>
        <taxon>Insecta</taxon>
        <taxon>Pterygota</taxon>
        <taxon>Neoptera</taxon>
        <taxon>Endopterygota</taxon>
        <taxon>Coleoptera</taxon>
        <taxon>Polyphaga</taxon>
        <taxon>Scarabaeiformia</taxon>
        <taxon>Scarabaeidae</taxon>
        <taxon>Rutelinae</taxon>
        <taxon>Popillia</taxon>
    </lineage>
</organism>
<feature type="coiled-coil region" evidence="5">
    <location>
        <begin position="128"/>
        <end position="165"/>
    </location>
</feature>
<dbReference type="GO" id="GO:0008270">
    <property type="term" value="F:zinc ion binding"/>
    <property type="evidence" value="ECO:0007669"/>
    <property type="project" value="UniProtKB-KW"/>
</dbReference>
<dbReference type="PROSITE" id="PS50016">
    <property type="entry name" value="ZF_PHD_2"/>
    <property type="match status" value="1"/>
</dbReference>
<evidence type="ECO:0000259" key="6">
    <source>
        <dbReference type="PROSITE" id="PS50016"/>
    </source>
</evidence>
<dbReference type="PROSITE" id="PS01359">
    <property type="entry name" value="ZF_PHD_1"/>
    <property type="match status" value="1"/>
</dbReference>
<evidence type="ECO:0000256" key="2">
    <source>
        <dbReference type="ARBA" id="ARBA00022771"/>
    </source>
</evidence>
<dbReference type="EMBL" id="JASPKY010000474">
    <property type="protein sequence ID" value="KAK9695676.1"/>
    <property type="molecule type" value="Genomic_DNA"/>
</dbReference>
<evidence type="ECO:0000256" key="3">
    <source>
        <dbReference type="ARBA" id="ARBA00022833"/>
    </source>
</evidence>
<dbReference type="Pfam" id="PF00628">
    <property type="entry name" value="PHD"/>
    <property type="match status" value="1"/>
</dbReference>
<keyword evidence="2 4" id="KW-0863">Zinc-finger</keyword>
<comment type="caution">
    <text evidence="7">The sequence shown here is derived from an EMBL/GenBank/DDBJ whole genome shotgun (WGS) entry which is preliminary data.</text>
</comment>
<feature type="domain" description="PHD-type" evidence="6">
    <location>
        <begin position="1"/>
        <end position="61"/>
    </location>
</feature>
<evidence type="ECO:0000256" key="4">
    <source>
        <dbReference type="PROSITE-ProRule" id="PRU00146"/>
    </source>
</evidence>
<accession>A0AAW1IZ77</accession>
<sequence length="170" mass="18640">MPKCGVCAAAVSRYDDSIICASSSCAQTFHTKCLDVSLESLQALKTSGNIKVWRCDACKLKHNLIPPTTESSNTESPSIVVAGNGSVAWCNADIAWCNADIENIVSTKVKYAINIITEDIINLLRREIKLMSGNNNALSIELSELKKEVQNLKSENHELKDVVNNLKPQY</sequence>
<dbReference type="AlphaFoldDB" id="A0AAW1IZ77"/>
<proteinExistence type="predicted"/>
<evidence type="ECO:0000256" key="5">
    <source>
        <dbReference type="SAM" id="Coils"/>
    </source>
</evidence>
<dbReference type="SMART" id="SM00249">
    <property type="entry name" value="PHD"/>
    <property type="match status" value="1"/>
</dbReference>
<keyword evidence="5" id="KW-0175">Coiled coil</keyword>
<gene>
    <name evidence="7" type="ORF">QE152_g32416</name>
</gene>
<dbReference type="InterPro" id="IPR019786">
    <property type="entry name" value="Zinc_finger_PHD-type_CS"/>
</dbReference>
<dbReference type="InterPro" id="IPR011011">
    <property type="entry name" value="Znf_FYVE_PHD"/>
</dbReference>
<keyword evidence="3" id="KW-0862">Zinc</keyword>
<evidence type="ECO:0000256" key="1">
    <source>
        <dbReference type="ARBA" id="ARBA00022723"/>
    </source>
</evidence>
<evidence type="ECO:0000313" key="7">
    <source>
        <dbReference type="EMBL" id="KAK9695676.1"/>
    </source>
</evidence>
<dbReference type="InterPro" id="IPR001965">
    <property type="entry name" value="Znf_PHD"/>
</dbReference>
<dbReference type="Gene3D" id="3.30.40.10">
    <property type="entry name" value="Zinc/RING finger domain, C3HC4 (zinc finger)"/>
    <property type="match status" value="1"/>
</dbReference>
<name>A0AAW1IZ77_POPJA</name>
<dbReference type="Proteomes" id="UP001458880">
    <property type="component" value="Unassembled WGS sequence"/>
</dbReference>
<dbReference type="InterPro" id="IPR013083">
    <property type="entry name" value="Znf_RING/FYVE/PHD"/>
</dbReference>